<protein>
    <submittedName>
        <fullName evidence="2">Hemerythrin domain-containing protein</fullName>
    </submittedName>
</protein>
<gene>
    <name evidence="2" type="ORF">H8K47_09845</name>
</gene>
<organism evidence="2 3">
    <name type="scientific">Undibacterium rugosum</name>
    <dbReference type="NCBI Taxonomy" id="2762291"/>
    <lineage>
        <taxon>Bacteria</taxon>
        <taxon>Pseudomonadati</taxon>
        <taxon>Pseudomonadota</taxon>
        <taxon>Betaproteobacteria</taxon>
        <taxon>Burkholderiales</taxon>
        <taxon>Oxalobacteraceae</taxon>
        <taxon>Undibacterium</taxon>
    </lineage>
</organism>
<sequence>MSTLFDAAPGFDTPIAVLKHCHDRIRKQLATLDKLVNYLPDRGVDESVQQAAKAVLKYFIKAAPLHHQDEEVDLLPALRATVTGADAELLSELSHTILQHHAQMDQQWKGLQAQLEALEDGSGYDLSPSDVDDFTTLYQAHMQIEETQIAPMALRVLSEEQMKQLGASMQARRGIT</sequence>
<dbReference type="RefSeq" id="WP_186881235.1">
    <property type="nucleotide sequence ID" value="NZ_JACOGG010000009.1"/>
</dbReference>
<accession>A0A923KZ88</accession>
<feature type="domain" description="Hemerythrin-like" evidence="1">
    <location>
        <begin position="13"/>
        <end position="153"/>
    </location>
</feature>
<proteinExistence type="predicted"/>
<reference evidence="2" key="1">
    <citation type="submission" date="2020-08" db="EMBL/GenBank/DDBJ databases">
        <title>Novel species isolated from subtropical streams in China.</title>
        <authorList>
            <person name="Lu H."/>
        </authorList>
    </citation>
    <scope>NUCLEOTIDE SEQUENCE</scope>
    <source>
        <strain evidence="2">CY7W</strain>
    </source>
</reference>
<dbReference type="Proteomes" id="UP000612361">
    <property type="component" value="Unassembled WGS sequence"/>
</dbReference>
<comment type="caution">
    <text evidence="2">The sequence shown here is derived from an EMBL/GenBank/DDBJ whole genome shotgun (WGS) entry which is preliminary data.</text>
</comment>
<dbReference type="EMBL" id="JACOGG010000009">
    <property type="protein sequence ID" value="MBC3935660.1"/>
    <property type="molecule type" value="Genomic_DNA"/>
</dbReference>
<dbReference type="Pfam" id="PF01814">
    <property type="entry name" value="Hemerythrin"/>
    <property type="match status" value="1"/>
</dbReference>
<name>A0A923KZ88_9BURK</name>
<evidence type="ECO:0000313" key="2">
    <source>
        <dbReference type="EMBL" id="MBC3935660.1"/>
    </source>
</evidence>
<evidence type="ECO:0000259" key="1">
    <source>
        <dbReference type="Pfam" id="PF01814"/>
    </source>
</evidence>
<dbReference type="InterPro" id="IPR012312">
    <property type="entry name" value="Hemerythrin-like"/>
</dbReference>
<dbReference type="CDD" id="cd12108">
    <property type="entry name" value="Hr-like"/>
    <property type="match status" value="1"/>
</dbReference>
<dbReference type="Gene3D" id="1.20.120.520">
    <property type="entry name" value="nmb1532 protein domain like"/>
    <property type="match status" value="1"/>
</dbReference>
<evidence type="ECO:0000313" key="3">
    <source>
        <dbReference type="Proteomes" id="UP000612361"/>
    </source>
</evidence>
<keyword evidence="3" id="KW-1185">Reference proteome</keyword>
<dbReference type="AlphaFoldDB" id="A0A923KZ88"/>